<evidence type="ECO:0000313" key="11">
    <source>
        <dbReference type="Proteomes" id="UP000419138"/>
    </source>
</evidence>
<dbReference type="Gene3D" id="3.10.450.490">
    <property type="match status" value="1"/>
</dbReference>
<feature type="region of interest" description="Disordered" evidence="7">
    <location>
        <begin position="203"/>
        <end position="226"/>
    </location>
</feature>
<dbReference type="GO" id="GO:0046872">
    <property type="term" value="F:metal ion binding"/>
    <property type="evidence" value="ECO:0007669"/>
    <property type="project" value="UniProtKB-KW"/>
</dbReference>
<keyword evidence="6" id="KW-0482">Metalloprotease</keyword>
<protein>
    <submittedName>
        <fullName evidence="10">M4 family metallopeptidase</fullName>
    </submittedName>
</protein>
<dbReference type="CDD" id="cd09597">
    <property type="entry name" value="M4_TLP"/>
    <property type="match status" value="1"/>
</dbReference>
<feature type="domain" description="Peptidase M4" evidence="8">
    <location>
        <begin position="233"/>
        <end position="391"/>
    </location>
</feature>
<dbReference type="EMBL" id="VCLA01000190">
    <property type="protein sequence ID" value="MQT04236.1"/>
    <property type="molecule type" value="Genomic_DNA"/>
</dbReference>
<evidence type="ECO:0000256" key="6">
    <source>
        <dbReference type="ARBA" id="ARBA00023049"/>
    </source>
</evidence>
<accession>A0A646KT94</accession>
<evidence type="ECO:0000259" key="8">
    <source>
        <dbReference type="Pfam" id="PF01447"/>
    </source>
</evidence>
<evidence type="ECO:0000259" key="9">
    <source>
        <dbReference type="Pfam" id="PF02868"/>
    </source>
</evidence>
<dbReference type="InterPro" id="IPR023612">
    <property type="entry name" value="Peptidase_M4"/>
</dbReference>
<dbReference type="InterPro" id="IPR050728">
    <property type="entry name" value="Zinc_Metalloprotease_M4"/>
</dbReference>
<evidence type="ECO:0000256" key="2">
    <source>
        <dbReference type="ARBA" id="ARBA00022670"/>
    </source>
</evidence>
<dbReference type="Proteomes" id="UP000419138">
    <property type="component" value="Unassembled WGS sequence"/>
</dbReference>
<dbReference type="AlphaFoldDB" id="A0A646KT94"/>
<dbReference type="PRINTS" id="PR00730">
    <property type="entry name" value="THERMOLYSIN"/>
</dbReference>
<evidence type="ECO:0000313" key="10">
    <source>
        <dbReference type="EMBL" id="MQT04236.1"/>
    </source>
</evidence>
<dbReference type="GO" id="GO:0004222">
    <property type="term" value="F:metalloendopeptidase activity"/>
    <property type="evidence" value="ECO:0007669"/>
    <property type="project" value="InterPro"/>
</dbReference>
<keyword evidence="11" id="KW-1185">Reference proteome</keyword>
<dbReference type="GO" id="GO:0006508">
    <property type="term" value="P:proteolysis"/>
    <property type="evidence" value="ECO:0007669"/>
    <property type="project" value="UniProtKB-KW"/>
</dbReference>
<keyword evidence="3" id="KW-0479">Metal-binding</keyword>
<dbReference type="PANTHER" id="PTHR33794">
    <property type="entry name" value="BACILLOLYSIN"/>
    <property type="match status" value="1"/>
</dbReference>
<comment type="similarity">
    <text evidence="1">Belongs to the peptidase M4 family.</text>
</comment>
<dbReference type="Pfam" id="PF02868">
    <property type="entry name" value="Peptidase_M4_C"/>
    <property type="match status" value="1"/>
</dbReference>
<gene>
    <name evidence="10" type="ORF">FF041_29950</name>
</gene>
<evidence type="ECO:0000256" key="1">
    <source>
        <dbReference type="ARBA" id="ARBA00009388"/>
    </source>
</evidence>
<name>A0A646KT94_STRJU</name>
<dbReference type="InterPro" id="IPR001570">
    <property type="entry name" value="Peptidase_M4_C_domain"/>
</dbReference>
<dbReference type="PANTHER" id="PTHR33794:SF1">
    <property type="entry name" value="BACILLOLYSIN"/>
    <property type="match status" value="1"/>
</dbReference>
<evidence type="ECO:0000256" key="5">
    <source>
        <dbReference type="ARBA" id="ARBA00022833"/>
    </source>
</evidence>
<keyword evidence="4" id="KW-0378">Hydrolase</keyword>
<evidence type="ECO:0000256" key="7">
    <source>
        <dbReference type="SAM" id="MobiDB-lite"/>
    </source>
</evidence>
<dbReference type="Gene3D" id="1.10.390.10">
    <property type="entry name" value="Neutral Protease Domain 2"/>
    <property type="match status" value="1"/>
</dbReference>
<dbReference type="InterPro" id="IPR027268">
    <property type="entry name" value="Peptidase_M4/M1_CTD_sf"/>
</dbReference>
<organism evidence="10 11">
    <name type="scientific">Streptomyces jumonjinensis</name>
    <dbReference type="NCBI Taxonomy" id="1945"/>
    <lineage>
        <taxon>Bacteria</taxon>
        <taxon>Bacillati</taxon>
        <taxon>Actinomycetota</taxon>
        <taxon>Actinomycetes</taxon>
        <taxon>Kitasatosporales</taxon>
        <taxon>Streptomycetaceae</taxon>
        <taxon>Streptomyces</taxon>
    </lineage>
</organism>
<feature type="domain" description="Peptidase M4 C-terminal" evidence="9">
    <location>
        <begin position="395"/>
        <end position="549"/>
    </location>
</feature>
<sequence length="901" mass="95863">MVPGAGTATPSLVTGLREPAPAAASAADAALGHLAQHRDRYRIADPVRDLDPLRTLTTPGGQEAVRLAQEHRGVPVLGGQYIVRMESRNGRRTITGTSGRYMTGLRVDTTPKVTRETAVERAVDAVDEDLTRNTLTAPPEEDAPPLTGTVRGLVVLPQGIGVLSWHVTVRGSDPAQAEPVLREVYIEARAGYPVLGYSGVKTVGTPDRPAAPARTAPRPAAGRGTAAQALEPGSGVTLDGRTVPLNVSFLGDSYRLRDATRLEEYGQTLTIWDARNVQASDAVGVWPKGLDVFRSPTPEFGADATGAGAVDAHWATARVHDWYREEHGRNGLDNREMSVTSLVGVTDYGGRAYVNAFWDGQKLVYGAGDEEYRPMAAAVDVVGHQMTHAVIDHSAGLVHAGQSGALSEAIADYFGNTIEAEVHGTPADDPDSGLIGEALCRTKTPRECAFRDMNDGRTTSGSFVGVTIGTDNGGVHLNSTIFGGALWDIREDLGADLTDRIVYRALTQYLTPLDGFTEGRAALLAAARDLGATTRQLSDVRRAFSAHGIVPGWENALGVDADPVLKRVNTANSVMGSGGGWWVTSTSNESGDEPYSVWTRRLDGRGQPKLMSPNDGRHHVNPATDGKTVIWQAFDAWIVSVLARPIAGGPVKTLYTGRRISSPMTVAGDLVAFPHSPRAAASQVSYLRQSDPEKRVIFGGGRFHAAHFPSLSQGRLIYQEVDQVPGTPPFRRFEYRTRMFDPATGENRVLRMVSSPGVALGQTASSATHVFWLASEDYNDNGETALRRIALDGSGTAVLSPETGPGALAMETLALSDQVVTAGTRSRRSATPGSNASLPKLWQLPAYADPPAQGSTAVRVSCNRGEQLHPVAGKGRQVLWLDGTTGTTDVVTRARPSGTCG</sequence>
<evidence type="ECO:0000256" key="4">
    <source>
        <dbReference type="ARBA" id="ARBA00022801"/>
    </source>
</evidence>
<feature type="compositionally biased region" description="Low complexity" evidence="7">
    <location>
        <begin position="208"/>
        <end position="226"/>
    </location>
</feature>
<keyword evidence="2" id="KW-0645">Protease</keyword>
<proteinExistence type="inferred from homology"/>
<dbReference type="InterPro" id="IPR013856">
    <property type="entry name" value="Peptidase_M4_domain"/>
</dbReference>
<comment type="caution">
    <text evidence="10">The sequence shown here is derived from an EMBL/GenBank/DDBJ whole genome shotgun (WGS) entry which is preliminary data.</text>
</comment>
<keyword evidence="5" id="KW-0862">Zinc</keyword>
<dbReference type="SUPFAM" id="SSF55486">
    <property type="entry name" value="Metalloproteases ('zincins'), catalytic domain"/>
    <property type="match status" value="1"/>
</dbReference>
<evidence type="ECO:0000256" key="3">
    <source>
        <dbReference type="ARBA" id="ARBA00022723"/>
    </source>
</evidence>
<reference evidence="10 11" key="1">
    <citation type="submission" date="2019-05" db="EMBL/GenBank/DDBJ databases">
        <title>Comparative genomics and metabolomics analyses of clavulanic acid producing Streptomyces species provides insight into specialized metabolism and evolution of beta-lactam biosynthetic gene clusters.</title>
        <authorList>
            <person name="Moore M.A."/>
            <person name="Cruz-Morales P."/>
            <person name="Barona Gomez F."/>
            <person name="Kapil T."/>
        </authorList>
    </citation>
    <scope>NUCLEOTIDE SEQUENCE [LARGE SCALE GENOMIC DNA]</scope>
    <source>
        <strain evidence="10 11">NRRL 5741</strain>
    </source>
</reference>
<dbReference type="Gene3D" id="3.10.170.10">
    <property type="match status" value="1"/>
</dbReference>
<dbReference type="Pfam" id="PF01447">
    <property type="entry name" value="Peptidase_M4"/>
    <property type="match status" value="1"/>
</dbReference>